<dbReference type="Pfam" id="PF00171">
    <property type="entry name" value="Aldedh"/>
    <property type="match status" value="1"/>
</dbReference>
<dbReference type="InterPro" id="IPR016163">
    <property type="entry name" value="Ald_DH_C"/>
</dbReference>
<dbReference type="EMBL" id="JAVDXZ010000001">
    <property type="protein sequence ID" value="MDR7330672.1"/>
    <property type="molecule type" value="Genomic_DNA"/>
</dbReference>
<reference evidence="6" key="1">
    <citation type="submission" date="2023-07" db="EMBL/GenBank/DDBJ databases">
        <title>Sequencing the genomes of 1000 actinobacteria strains.</title>
        <authorList>
            <person name="Klenk H.-P."/>
        </authorList>
    </citation>
    <scope>NUCLEOTIDE SEQUENCE</scope>
    <source>
        <strain evidence="6">DSM 107476</strain>
    </source>
</reference>
<dbReference type="GO" id="GO:0102810">
    <property type="term" value="F:glutarate-semialdehyde dehydrogenase (NADP+) activity"/>
    <property type="evidence" value="ECO:0007669"/>
    <property type="project" value="UniProtKB-EC"/>
</dbReference>
<comment type="similarity">
    <text evidence="1 3">Belongs to the aldehyde dehydrogenase family.</text>
</comment>
<dbReference type="Gene3D" id="3.40.309.10">
    <property type="entry name" value="Aldehyde Dehydrogenase, Chain A, domain 2"/>
    <property type="match status" value="1"/>
</dbReference>
<dbReference type="SUPFAM" id="SSF53720">
    <property type="entry name" value="ALDH-like"/>
    <property type="match status" value="1"/>
</dbReference>
<keyword evidence="2 3" id="KW-0560">Oxidoreductase</keyword>
<dbReference type="Gene3D" id="3.40.605.10">
    <property type="entry name" value="Aldehyde Dehydrogenase, Chain A, domain 1"/>
    <property type="match status" value="1"/>
</dbReference>
<keyword evidence="7" id="KW-1185">Reference proteome</keyword>
<sequence length="474" mass="50960">MTVTSHTAEDTRAAFDRARHAQRRWADTPVSERKKIMYRYHDLLLDRQDEVMDVIQEESGKARKDAHEEILDSAITARHYANQAARLLRPRTVRPTLPIITTTHVEHAPVGVVGVIAPWNYPLILALSDAVAALIAGNAVVIKPDAKTPRTALTAAALLHEAGLDEDLLQVVTGAGSVVGQEIVAQCDYLMFTGSTETGRALAAQAGQRLIGFSGELGGKNPMIVAPDADLARAARGAVNACFSNAGQLCISVERIYVHRDVAAEFIPAFVAHVEAMRVDGSRDWTVDMGSLISAEHHAKVSALVEDAVSRGARVLTGGKSLGGTFYAPTVLTDVPADAALHREEVFGPVVYIEIVDSLDDAVHRANDTHYGLNASIWAATATGRALASRMHAGTVNVNEGYSAAWISLHAPMGGWKASGVGRRQGDHGLLKYTEPRTIAVQRFMSTSGPEFLPREKFATVARTALKLGKRILP</sequence>
<evidence type="ECO:0000313" key="7">
    <source>
        <dbReference type="Proteomes" id="UP001180840"/>
    </source>
</evidence>
<gene>
    <name evidence="6" type="ORF">J2S39_002348</name>
</gene>
<protein>
    <recommendedName>
        <fullName evidence="3">Aldehyde dehydrogenase</fullName>
    </recommendedName>
</protein>
<dbReference type="InterPro" id="IPR016162">
    <property type="entry name" value="Ald_DH_N"/>
</dbReference>
<evidence type="ECO:0000256" key="2">
    <source>
        <dbReference type="ARBA" id="ARBA00023002"/>
    </source>
</evidence>
<evidence type="ECO:0000259" key="5">
    <source>
        <dbReference type="Pfam" id="PF00171"/>
    </source>
</evidence>
<evidence type="ECO:0000256" key="3">
    <source>
        <dbReference type="PIRNR" id="PIRNR036492"/>
    </source>
</evidence>
<dbReference type="PANTHER" id="PTHR11699">
    <property type="entry name" value="ALDEHYDE DEHYDROGENASE-RELATED"/>
    <property type="match status" value="1"/>
</dbReference>
<dbReference type="InterPro" id="IPR012394">
    <property type="entry name" value="Aldehyde_DH_NAD(P)"/>
</dbReference>
<comment type="caution">
    <text evidence="6">The sequence shown here is derived from an EMBL/GenBank/DDBJ whole genome shotgun (WGS) entry which is preliminary data.</text>
</comment>
<dbReference type="NCBIfam" id="NF006916">
    <property type="entry name" value="PRK09407.1"/>
    <property type="match status" value="1"/>
</dbReference>
<evidence type="ECO:0000256" key="4">
    <source>
        <dbReference type="SAM" id="MobiDB-lite"/>
    </source>
</evidence>
<feature type="compositionally biased region" description="Basic and acidic residues" evidence="4">
    <location>
        <begin position="7"/>
        <end position="26"/>
    </location>
</feature>
<proteinExistence type="inferred from homology"/>
<organism evidence="6 7">
    <name type="scientific">Corynebacterium guangdongense</name>
    <dbReference type="NCBI Taxonomy" id="1783348"/>
    <lineage>
        <taxon>Bacteria</taxon>
        <taxon>Bacillati</taxon>
        <taxon>Actinomycetota</taxon>
        <taxon>Actinomycetes</taxon>
        <taxon>Mycobacteriales</taxon>
        <taxon>Corynebacteriaceae</taxon>
        <taxon>Corynebacterium</taxon>
    </lineage>
</organism>
<dbReference type="GO" id="GO:0036243">
    <property type="term" value="F:succinate-semialdehyde dehydrogenase (NADP+) activity"/>
    <property type="evidence" value="ECO:0007669"/>
    <property type="project" value="UniProtKB-EC"/>
</dbReference>
<evidence type="ECO:0000256" key="1">
    <source>
        <dbReference type="ARBA" id="ARBA00009986"/>
    </source>
</evidence>
<dbReference type="InterPro" id="IPR016161">
    <property type="entry name" value="Ald_DH/histidinol_DH"/>
</dbReference>
<name>A0ABU2A2F6_9CORY</name>
<evidence type="ECO:0000313" key="6">
    <source>
        <dbReference type="EMBL" id="MDR7330672.1"/>
    </source>
</evidence>
<accession>A0ABU2A2F6</accession>
<feature type="region of interest" description="Disordered" evidence="4">
    <location>
        <begin position="1"/>
        <end position="26"/>
    </location>
</feature>
<dbReference type="Proteomes" id="UP001180840">
    <property type="component" value="Unassembled WGS sequence"/>
</dbReference>
<feature type="domain" description="Aldehyde dehydrogenase" evidence="5">
    <location>
        <begin position="2"/>
        <end position="439"/>
    </location>
</feature>
<dbReference type="InterPro" id="IPR015590">
    <property type="entry name" value="Aldehyde_DH_dom"/>
</dbReference>
<dbReference type="PIRSF" id="PIRSF036492">
    <property type="entry name" value="ALDH"/>
    <property type="match status" value="1"/>
</dbReference>